<sequence>MAIPNCTSLTILWLLAQYISSALEAPGGCSTPNGTVTAICCSVVGGTVANVSGRITCEYTSQFQGGTNVSSEEAWSSCTFSQGLGPDWPGGCTGPASSSALEGRLGGNGARLAVGVLILCSLAIQAAVMA</sequence>
<name>A0ACB8A4J8_9AGAM</name>
<organism evidence="1 2">
    <name type="scientific">Hygrophoropsis aurantiaca</name>
    <dbReference type="NCBI Taxonomy" id="72124"/>
    <lineage>
        <taxon>Eukaryota</taxon>
        <taxon>Fungi</taxon>
        <taxon>Dikarya</taxon>
        <taxon>Basidiomycota</taxon>
        <taxon>Agaricomycotina</taxon>
        <taxon>Agaricomycetes</taxon>
        <taxon>Agaricomycetidae</taxon>
        <taxon>Boletales</taxon>
        <taxon>Coniophorineae</taxon>
        <taxon>Hygrophoropsidaceae</taxon>
        <taxon>Hygrophoropsis</taxon>
    </lineage>
</organism>
<dbReference type="EMBL" id="MU267826">
    <property type="protein sequence ID" value="KAH7908376.1"/>
    <property type="molecule type" value="Genomic_DNA"/>
</dbReference>
<accession>A0ACB8A4J8</accession>
<gene>
    <name evidence="1" type="ORF">BJ138DRAFT_1157796</name>
</gene>
<keyword evidence="2" id="KW-1185">Reference proteome</keyword>
<evidence type="ECO:0000313" key="2">
    <source>
        <dbReference type="Proteomes" id="UP000790377"/>
    </source>
</evidence>
<evidence type="ECO:0000313" key="1">
    <source>
        <dbReference type="EMBL" id="KAH7908376.1"/>
    </source>
</evidence>
<reference evidence="1" key="1">
    <citation type="journal article" date="2021" name="New Phytol.">
        <title>Evolutionary innovations through gain and loss of genes in the ectomycorrhizal Boletales.</title>
        <authorList>
            <person name="Wu G."/>
            <person name="Miyauchi S."/>
            <person name="Morin E."/>
            <person name="Kuo A."/>
            <person name="Drula E."/>
            <person name="Varga T."/>
            <person name="Kohler A."/>
            <person name="Feng B."/>
            <person name="Cao Y."/>
            <person name="Lipzen A."/>
            <person name="Daum C."/>
            <person name="Hundley H."/>
            <person name="Pangilinan J."/>
            <person name="Johnson J."/>
            <person name="Barry K."/>
            <person name="LaButti K."/>
            <person name="Ng V."/>
            <person name="Ahrendt S."/>
            <person name="Min B."/>
            <person name="Choi I.G."/>
            <person name="Park H."/>
            <person name="Plett J.M."/>
            <person name="Magnuson J."/>
            <person name="Spatafora J.W."/>
            <person name="Nagy L.G."/>
            <person name="Henrissat B."/>
            <person name="Grigoriev I.V."/>
            <person name="Yang Z.L."/>
            <person name="Xu J."/>
            <person name="Martin F.M."/>
        </authorList>
    </citation>
    <scope>NUCLEOTIDE SEQUENCE</scope>
    <source>
        <strain evidence="1">ATCC 28755</strain>
    </source>
</reference>
<dbReference type="Proteomes" id="UP000790377">
    <property type="component" value="Unassembled WGS sequence"/>
</dbReference>
<comment type="caution">
    <text evidence="1">The sequence shown here is derived from an EMBL/GenBank/DDBJ whole genome shotgun (WGS) entry which is preliminary data.</text>
</comment>
<protein>
    <submittedName>
        <fullName evidence="1">Uncharacterized protein</fullName>
    </submittedName>
</protein>
<proteinExistence type="predicted"/>